<evidence type="ECO:0000259" key="2">
    <source>
        <dbReference type="Pfam" id="PF06985"/>
    </source>
</evidence>
<accession>A0A9P8XS17</accession>
<dbReference type="PANTHER" id="PTHR24148">
    <property type="entry name" value="ANKYRIN REPEAT DOMAIN-CONTAINING PROTEIN 39 HOMOLOG-RELATED"/>
    <property type="match status" value="1"/>
</dbReference>
<dbReference type="PANTHER" id="PTHR24148:SF64">
    <property type="entry name" value="HETEROKARYON INCOMPATIBILITY DOMAIN-CONTAINING PROTEIN"/>
    <property type="match status" value="1"/>
</dbReference>
<name>A0A9P8XS17_9PEZI</name>
<dbReference type="GeneID" id="70185689"/>
<feature type="domain" description="Heterokaryon incompatibility" evidence="2">
    <location>
        <begin position="82"/>
        <end position="134"/>
    </location>
</feature>
<reference evidence="3" key="1">
    <citation type="journal article" date="2021" name="Nat. Commun.">
        <title>Genetic determinants of endophytism in the Arabidopsis root mycobiome.</title>
        <authorList>
            <person name="Mesny F."/>
            <person name="Miyauchi S."/>
            <person name="Thiergart T."/>
            <person name="Pickel B."/>
            <person name="Atanasova L."/>
            <person name="Karlsson M."/>
            <person name="Huettel B."/>
            <person name="Barry K.W."/>
            <person name="Haridas S."/>
            <person name="Chen C."/>
            <person name="Bauer D."/>
            <person name="Andreopoulos W."/>
            <person name="Pangilinan J."/>
            <person name="LaButti K."/>
            <person name="Riley R."/>
            <person name="Lipzen A."/>
            <person name="Clum A."/>
            <person name="Drula E."/>
            <person name="Henrissat B."/>
            <person name="Kohler A."/>
            <person name="Grigoriev I.V."/>
            <person name="Martin F.M."/>
            <person name="Hacquard S."/>
        </authorList>
    </citation>
    <scope>NUCLEOTIDE SEQUENCE</scope>
    <source>
        <strain evidence="3">MPI-CAGE-CH-0230</strain>
    </source>
</reference>
<dbReference type="EMBL" id="JAGTJQ010000022">
    <property type="protein sequence ID" value="KAH7007904.1"/>
    <property type="molecule type" value="Genomic_DNA"/>
</dbReference>
<dbReference type="OrthoDB" id="194358at2759"/>
<protein>
    <recommendedName>
        <fullName evidence="2">Heterokaryon incompatibility domain-containing protein</fullName>
    </recommendedName>
</protein>
<comment type="caution">
    <text evidence="3">The sequence shown here is derived from an EMBL/GenBank/DDBJ whole genome shotgun (WGS) entry which is preliminary data.</text>
</comment>
<evidence type="ECO:0000256" key="1">
    <source>
        <dbReference type="SAM" id="MobiDB-lite"/>
    </source>
</evidence>
<dbReference type="InterPro" id="IPR010730">
    <property type="entry name" value="HET"/>
</dbReference>
<sequence length="172" mass="19491">MTAHGRNDAIGEPSASRASALPETTQQQGLSKLLPNTSLFNYTALKEAENCIRLVRINPVSNDDDLVRCYLRNITFGERPQYEALSYMWGDDTVKQHILLNDATFDVSANLSDALHWLRQQGKKGWLWINAVCTCKVKCNVGVDVSKQLTYLVQPRYRLFVISPFCYTEANM</sequence>
<organism evidence="3 4">
    <name type="scientific">Microdochium trichocladiopsis</name>
    <dbReference type="NCBI Taxonomy" id="1682393"/>
    <lineage>
        <taxon>Eukaryota</taxon>
        <taxon>Fungi</taxon>
        <taxon>Dikarya</taxon>
        <taxon>Ascomycota</taxon>
        <taxon>Pezizomycotina</taxon>
        <taxon>Sordariomycetes</taxon>
        <taxon>Xylariomycetidae</taxon>
        <taxon>Xylariales</taxon>
        <taxon>Microdochiaceae</taxon>
        <taxon>Microdochium</taxon>
    </lineage>
</organism>
<dbReference type="InterPro" id="IPR052895">
    <property type="entry name" value="HetReg/Transcr_Mod"/>
</dbReference>
<proteinExistence type="predicted"/>
<dbReference type="RefSeq" id="XP_046003700.1">
    <property type="nucleotide sequence ID" value="XM_046156143.1"/>
</dbReference>
<evidence type="ECO:0000313" key="3">
    <source>
        <dbReference type="EMBL" id="KAH7007904.1"/>
    </source>
</evidence>
<dbReference type="AlphaFoldDB" id="A0A9P8XS17"/>
<dbReference type="Pfam" id="PF06985">
    <property type="entry name" value="HET"/>
    <property type="match status" value="1"/>
</dbReference>
<dbReference type="Proteomes" id="UP000756346">
    <property type="component" value="Unassembled WGS sequence"/>
</dbReference>
<feature type="region of interest" description="Disordered" evidence="1">
    <location>
        <begin position="1"/>
        <end position="22"/>
    </location>
</feature>
<gene>
    <name evidence="3" type="ORF">B0I36DRAFT_343244</name>
</gene>
<keyword evidence="4" id="KW-1185">Reference proteome</keyword>
<evidence type="ECO:0000313" key="4">
    <source>
        <dbReference type="Proteomes" id="UP000756346"/>
    </source>
</evidence>